<dbReference type="Gene3D" id="1.10.10.10">
    <property type="entry name" value="Winged helix-like DNA-binding domain superfamily/Winged helix DNA-binding domain"/>
    <property type="match status" value="1"/>
</dbReference>
<evidence type="ECO:0000313" key="3">
    <source>
        <dbReference type="EMBL" id="MDL5154991.1"/>
    </source>
</evidence>
<dbReference type="InterPro" id="IPR018309">
    <property type="entry name" value="Tscrpt_reg_PadR_C"/>
</dbReference>
<dbReference type="Pfam" id="PF03551">
    <property type="entry name" value="PadR"/>
    <property type="match status" value="1"/>
</dbReference>
<dbReference type="InterPro" id="IPR036388">
    <property type="entry name" value="WH-like_DNA-bd_sf"/>
</dbReference>
<dbReference type="SUPFAM" id="SSF46785">
    <property type="entry name" value="Winged helix' DNA-binding domain"/>
    <property type="match status" value="1"/>
</dbReference>
<keyword evidence="4" id="KW-1185">Reference proteome</keyword>
<dbReference type="PANTHER" id="PTHR43252">
    <property type="entry name" value="TRANSCRIPTIONAL REGULATOR YQJI"/>
    <property type="match status" value="1"/>
</dbReference>
<evidence type="ECO:0000259" key="1">
    <source>
        <dbReference type="Pfam" id="PF03551"/>
    </source>
</evidence>
<dbReference type="Proteomes" id="UP001231924">
    <property type="component" value="Unassembled WGS sequence"/>
</dbReference>
<feature type="domain" description="Transcription regulator PadR C-terminal" evidence="2">
    <location>
        <begin position="90"/>
        <end position="171"/>
    </location>
</feature>
<proteinExistence type="predicted"/>
<dbReference type="Pfam" id="PF10400">
    <property type="entry name" value="Vir_act_alpha_C"/>
    <property type="match status" value="1"/>
</dbReference>
<comment type="caution">
    <text evidence="3">The sequence shown here is derived from an EMBL/GenBank/DDBJ whole genome shotgun (WGS) entry which is preliminary data.</text>
</comment>
<dbReference type="RefSeq" id="WP_286051081.1">
    <property type="nucleotide sequence ID" value="NZ_JASVWF010000001.1"/>
</dbReference>
<sequence>MSLRHALLGLLADGPASGYDLTRSFDGDLGRYAWQAGHTRIYPELVKMADAGLVAVESTGPRGRKSYVLTDDGRAELRRWLLDPPEQGAVRNETVLRMFLVQALEPEDARRYLEAVADHCTAEVERLRPVMDDLDEHEGVDTLPFGRLAGEYGLRQYEAVAAWAAWSLDRLAASQEQDARPAVGNAPA</sequence>
<dbReference type="InterPro" id="IPR036390">
    <property type="entry name" value="WH_DNA-bd_sf"/>
</dbReference>
<evidence type="ECO:0000313" key="4">
    <source>
        <dbReference type="Proteomes" id="UP001231924"/>
    </source>
</evidence>
<organism evidence="3 4">
    <name type="scientific">Actinomycetospora termitidis</name>
    <dbReference type="NCBI Taxonomy" id="3053470"/>
    <lineage>
        <taxon>Bacteria</taxon>
        <taxon>Bacillati</taxon>
        <taxon>Actinomycetota</taxon>
        <taxon>Actinomycetes</taxon>
        <taxon>Pseudonocardiales</taxon>
        <taxon>Pseudonocardiaceae</taxon>
        <taxon>Actinomycetospora</taxon>
    </lineage>
</organism>
<protein>
    <submittedName>
        <fullName evidence="3">PadR family transcriptional regulator</fullName>
    </submittedName>
</protein>
<name>A0ABT7M3J1_9PSEU</name>
<reference evidence="3 4" key="1">
    <citation type="submission" date="2023-06" db="EMBL/GenBank/DDBJ databases">
        <title>Actinomycetospora Odt1-22.</title>
        <authorList>
            <person name="Supong K."/>
        </authorList>
    </citation>
    <scope>NUCLEOTIDE SEQUENCE [LARGE SCALE GENOMIC DNA]</scope>
    <source>
        <strain evidence="3 4">Odt1-22</strain>
    </source>
</reference>
<evidence type="ECO:0000259" key="2">
    <source>
        <dbReference type="Pfam" id="PF10400"/>
    </source>
</evidence>
<dbReference type="EMBL" id="JASVWF010000001">
    <property type="protein sequence ID" value="MDL5154991.1"/>
    <property type="molecule type" value="Genomic_DNA"/>
</dbReference>
<feature type="domain" description="Transcription regulator PadR N-terminal" evidence="1">
    <location>
        <begin position="7"/>
        <end position="78"/>
    </location>
</feature>
<gene>
    <name evidence="3" type="ORF">QRT03_03405</name>
</gene>
<dbReference type="PANTHER" id="PTHR43252:SF2">
    <property type="entry name" value="TRANSCRIPTION REGULATOR, PADR-LIKE FAMILY"/>
    <property type="match status" value="1"/>
</dbReference>
<accession>A0ABT7M3J1</accession>
<dbReference type="InterPro" id="IPR005149">
    <property type="entry name" value="Tscrpt_reg_PadR_N"/>
</dbReference>